<dbReference type="GO" id="GO:0004984">
    <property type="term" value="F:olfactory receptor activity"/>
    <property type="evidence" value="ECO:0007669"/>
    <property type="project" value="InterPro"/>
</dbReference>
<organism evidence="11 12">
    <name type="scientific">Bemisia tabaci</name>
    <name type="common">Sweetpotato whitefly</name>
    <name type="synonym">Aleurodes tabaci</name>
    <dbReference type="NCBI Taxonomy" id="7038"/>
    <lineage>
        <taxon>Eukaryota</taxon>
        <taxon>Metazoa</taxon>
        <taxon>Ecdysozoa</taxon>
        <taxon>Arthropoda</taxon>
        <taxon>Hexapoda</taxon>
        <taxon>Insecta</taxon>
        <taxon>Pterygota</taxon>
        <taxon>Neoptera</taxon>
        <taxon>Paraneoptera</taxon>
        <taxon>Hemiptera</taxon>
        <taxon>Sternorrhyncha</taxon>
        <taxon>Aleyrodoidea</taxon>
        <taxon>Aleyrodidae</taxon>
        <taxon>Aleyrodinae</taxon>
        <taxon>Bemisia</taxon>
    </lineage>
</organism>
<protein>
    <recommendedName>
        <fullName evidence="10">Odorant receptor</fullName>
    </recommendedName>
</protein>
<sequence>MDEKEGVKRPFIYRYNAFCRFISGDYKSQGVVDRLGYWAVLTLLKISTGFIMVMIALAGVRSISDFCDVSINLVSFLTIEVYALLFVLRGEAFNAIVSKLASLWLEAIQNVRTLREQSRVEKCVWSIRIIVPLLNSGAFAIFIGYATAPIVLFFTSTSKNRRMGLPFKMAKFLEHTDHSTVICIYVIAVACLSYSCFIIINLNALYLSMLCTLDAGLHLTSLFMCRAYENRWVYANRKTADKYSVTMTDFQLGLDLKRSFVRHQQWLRAAMELKHVMNERFLVLHMGTITVTTLASFLTANDPAHHYYQIAMAFIPLGIYFLFFFKATSISATAGQFTADRLYFCHMRMPALMKIDSKTFLFIMRRLQRPVFFEIGKIWHLSLMRFVSILQHIFSVIMLLRSINNRTMSPSVNGEIEVT</sequence>
<evidence type="ECO:0000256" key="6">
    <source>
        <dbReference type="ARBA" id="ARBA00022989"/>
    </source>
</evidence>
<dbReference type="AlphaFoldDB" id="A0A9P0A1L1"/>
<name>A0A9P0A1L1_BEMTA</name>
<comment type="subcellular location">
    <subcellularLocation>
        <location evidence="1 10">Cell membrane</location>
        <topology evidence="1 10">Multi-pass membrane protein</topology>
    </subcellularLocation>
</comment>
<keyword evidence="6 10" id="KW-1133">Transmembrane helix</keyword>
<evidence type="ECO:0000256" key="9">
    <source>
        <dbReference type="ARBA" id="ARBA00023224"/>
    </source>
</evidence>
<dbReference type="PANTHER" id="PTHR21137:SF35">
    <property type="entry name" value="ODORANT RECEPTOR 19A-RELATED"/>
    <property type="match status" value="1"/>
</dbReference>
<keyword evidence="3 10" id="KW-0716">Sensory transduction</keyword>
<keyword evidence="2" id="KW-1003">Cell membrane</keyword>
<evidence type="ECO:0000256" key="5">
    <source>
        <dbReference type="ARBA" id="ARBA00022725"/>
    </source>
</evidence>
<dbReference type="Proteomes" id="UP001152759">
    <property type="component" value="Chromosome 1"/>
</dbReference>
<dbReference type="PANTHER" id="PTHR21137">
    <property type="entry name" value="ODORANT RECEPTOR"/>
    <property type="match status" value="1"/>
</dbReference>
<dbReference type="Pfam" id="PF02949">
    <property type="entry name" value="7tm_6"/>
    <property type="match status" value="1"/>
</dbReference>
<feature type="transmembrane region" description="Helical" evidence="10">
    <location>
        <begin position="281"/>
        <end position="300"/>
    </location>
</feature>
<feature type="transmembrane region" description="Helical" evidence="10">
    <location>
        <begin position="179"/>
        <end position="200"/>
    </location>
</feature>
<dbReference type="GO" id="GO:0005886">
    <property type="term" value="C:plasma membrane"/>
    <property type="evidence" value="ECO:0007669"/>
    <property type="project" value="UniProtKB-SubCell"/>
</dbReference>
<dbReference type="InterPro" id="IPR004117">
    <property type="entry name" value="7tm6_olfct_rcpt"/>
</dbReference>
<evidence type="ECO:0000256" key="7">
    <source>
        <dbReference type="ARBA" id="ARBA00023136"/>
    </source>
</evidence>
<feature type="transmembrane region" description="Helical" evidence="10">
    <location>
        <begin position="69"/>
        <end position="88"/>
    </location>
</feature>
<keyword evidence="12" id="KW-1185">Reference proteome</keyword>
<proteinExistence type="inferred from homology"/>
<keyword evidence="5 10" id="KW-0552">Olfaction</keyword>
<evidence type="ECO:0000256" key="3">
    <source>
        <dbReference type="ARBA" id="ARBA00022606"/>
    </source>
</evidence>
<evidence type="ECO:0000256" key="2">
    <source>
        <dbReference type="ARBA" id="ARBA00022475"/>
    </source>
</evidence>
<evidence type="ECO:0000256" key="4">
    <source>
        <dbReference type="ARBA" id="ARBA00022692"/>
    </source>
</evidence>
<feature type="transmembrane region" description="Helical" evidence="10">
    <location>
        <begin position="138"/>
        <end position="158"/>
    </location>
</feature>
<keyword evidence="7 10" id="KW-0472">Membrane</keyword>
<keyword evidence="4 10" id="KW-0812">Transmembrane</keyword>
<evidence type="ECO:0000256" key="1">
    <source>
        <dbReference type="ARBA" id="ARBA00004651"/>
    </source>
</evidence>
<keyword evidence="9 10" id="KW-0807">Transducer</keyword>
<dbReference type="GO" id="GO:0005549">
    <property type="term" value="F:odorant binding"/>
    <property type="evidence" value="ECO:0007669"/>
    <property type="project" value="InterPro"/>
</dbReference>
<evidence type="ECO:0000313" key="11">
    <source>
        <dbReference type="EMBL" id="CAH0382134.1"/>
    </source>
</evidence>
<keyword evidence="8 10" id="KW-0675">Receptor</keyword>
<gene>
    <name evidence="11" type="ORF">BEMITA_LOCUS1714</name>
</gene>
<evidence type="ECO:0000256" key="8">
    <source>
        <dbReference type="ARBA" id="ARBA00023170"/>
    </source>
</evidence>
<reference evidence="11" key="1">
    <citation type="submission" date="2021-12" db="EMBL/GenBank/DDBJ databases">
        <authorList>
            <person name="King R."/>
        </authorList>
    </citation>
    <scope>NUCLEOTIDE SEQUENCE</scope>
</reference>
<feature type="transmembrane region" description="Helical" evidence="10">
    <location>
        <begin position="306"/>
        <end position="325"/>
    </location>
</feature>
<feature type="transmembrane region" description="Helical" evidence="10">
    <location>
        <begin position="35"/>
        <end position="57"/>
    </location>
</feature>
<dbReference type="GO" id="GO:0007165">
    <property type="term" value="P:signal transduction"/>
    <property type="evidence" value="ECO:0007669"/>
    <property type="project" value="UniProtKB-KW"/>
</dbReference>
<comment type="caution">
    <text evidence="10">Lacks conserved residue(s) required for the propagation of feature annotation.</text>
</comment>
<dbReference type="KEGG" id="btab:109031597"/>
<accession>A0A9P0A1L1</accession>
<dbReference type="EMBL" id="OU963862">
    <property type="protein sequence ID" value="CAH0382134.1"/>
    <property type="molecule type" value="Genomic_DNA"/>
</dbReference>
<evidence type="ECO:0000313" key="12">
    <source>
        <dbReference type="Proteomes" id="UP001152759"/>
    </source>
</evidence>
<comment type="similarity">
    <text evidence="10">Belongs to the insect chemoreceptor superfamily. Heteromeric odorant receptor channel (TC 1.A.69) family.</text>
</comment>
<evidence type="ECO:0000256" key="10">
    <source>
        <dbReference type="RuleBase" id="RU351113"/>
    </source>
</evidence>